<dbReference type="GO" id="GO:0008733">
    <property type="term" value="F:L-arabinose isomerase activity"/>
    <property type="evidence" value="ECO:0007669"/>
    <property type="project" value="UniProtKB-UniRule"/>
</dbReference>
<dbReference type="Proteomes" id="UP000256429">
    <property type="component" value="Unassembled WGS sequence"/>
</dbReference>
<gene>
    <name evidence="6" type="primary">araA</name>
    <name evidence="10" type="ORF">BX611_2431</name>
</gene>
<dbReference type="CDD" id="cd03557">
    <property type="entry name" value="L-arabinose_isomerase"/>
    <property type="match status" value="1"/>
</dbReference>
<dbReference type="Pfam" id="PF02610">
    <property type="entry name" value="AraA_N"/>
    <property type="match status" value="1"/>
</dbReference>
<comment type="similarity">
    <text evidence="6">Belongs to the arabinose isomerase family.</text>
</comment>
<dbReference type="Pfam" id="PF24856">
    <property type="entry name" value="AraA_central"/>
    <property type="match status" value="1"/>
</dbReference>
<keyword evidence="1 6" id="KW-0479">Metal-binding</keyword>
<dbReference type="PIRSF" id="PIRSF001478">
    <property type="entry name" value="L-ara_isomerase"/>
    <property type="match status" value="1"/>
</dbReference>
<feature type="domain" description="L-arabinose isomerase central" evidence="9">
    <location>
        <begin position="177"/>
        <end position="323"/>
    </location>
</feature>
<reference evidence="10 11" key="1">
    <citation type="submission" date="2018-08" db="EMBL/GenBank/DDBJ databases">
        <title>Genomic Encyclopedia of Type Strains, Phase III (KMG-III): the genomes of soil and plant-associated and newly described type strains.</title>
        <authorList>
            <person name="Whitman W."/>
        </authorList>
    </citation>
    <scope>NUCLEOTIDE SEQUENCE [LARGE SCALE GENOMIC DNA]</scope>
    <source>
        <strain evidence="10 11">325-5</strain>
    </source>
</reference>
<evidence type="ECO:0000313" key="11">
    <source>
        <dbReference type="Proteomes" id="UP000256429"/>
    </source>
</evidence>
<keyword evidence="3 6" id="KW-0464">Manganese</keyword>
<feature type="binding site" evidence="6">
    <location>
        <position position="350"/>
    </location>
    <ligand>
        <name>Mn(2+)</name>
        <dbReference type="ChEBI" id="CHEBI:29035"/>
    </ligand>
</feature>
<evidence type="ECO:0000256" key="4">
    <source>
        <dbReference type="ARBA" id="ARBA00023235"/>
    </source>
</evidence>
<feature type="domain" description="L-arabinose isomerase C-terminal" evidence="8">
    <location>
        <begin position="328"/>
        <end position="471"/>
    </location>
</feature>
<proteinExistence type="inferred from homology"/>
<comment type="caution">
    <text evidence="10">The sequence shown here is derived from an EMBL/GenBank/DDBJ whole genome shotgun (WGS) entry which is preliminary data.</text>
</comment>
<feature type="binding site" evidence="6">
    <location>
        <position position="306"/>
    </location>
    <ligand>
        <name>Mn(2+)</name>
        <dbReference type="ChEBI" id="CHEBI:29035"/>
    </ligand>
</feature>
<name>A0A3D9RMH0_9FLAO</name>
<comment type="function">
    <text evidence="6">Catalyzes the conversion of L-arabinose to L-ribulose.</text>
</comment>
<dbReference type="Pfam" id="PF11762">
    <property type="entry name" value="Arabinose_Iso_C"/>
    <property type="match status" value="1"/>
</dbReference>
<evidence type="ECO:0000256" key="3">
    <source>
        <dbReference type="ARBA" id="ARBA00023211"/>
    </source>
</evidence>
<evidence type="ECO:0000259" key="9">
    <source>
        <dbReference type="Pfam" id="PF24856"/>
    </source>
</evidence>
<keyword evidence="2 6" id="KW-0054">Arabinose catabolism</keyword>
<dbReference type="HAMAP" id="MF_00519">
    <property type="entry name" value="Arabinose_Isome"/>
    <property type="match status" value="1"/>
</dbReference>
<evidence type="ECO:0000259" key="7">
    <source>
        <dbReference type="Pfam" id="PF02610"/>
    </source>
</evidence>
<dbReference type="EMBL" id="QTTQ01000011">
    <property type="protein sequence ID" value="REE80778.1"/>
    <property type="molecule type" value="Genomic_DNA"/>
</dbReference>
<evidence type="ECO:0000313" key="10">
    <source>
        <dbReference type="EMBL" id="REE80778.1"/>
    </source>
</evidence>
<evidence type="ECO:0000256" key="6">
    <source>
        <dbReference type="HAMAP-Rule" id="MF_00519"/>
    </source>
</evidence>
<dbReference type="InterPro" id="IPR003762">
    <property type="entry name" value="Lara_isomerase"/>
</dbReference>
<dbReference type="InterPro" id="IPR024664">
    <property type="entry name" value="Ara_Isoase_C"/>
</dbReference>
<dbReference type="GO" id="GO:0030145">
    <property type="term" value="F:manganese ion binding"/>
    <property type="evidence" value="ECO:0007669"/>
    <property type="project" value="UniProtKB-UniRule"/>
</dbReference>
<sequence length="502" mass="56079">MIDIANKEIWFVTGSQHLYGEETLRQVAENSKQIVAGFNNSKQIPVKIVYKPTVKSPDEITSVCQEANASKNCIGIITWMHTFSPAKMWIRGLSILNKPICHLHTQFNAEIPWETIDMDFMNLNQSAHGDREFGFIMSRMRKKRKVVVGHWQEERVQKKLGIWSRVVLGWDELQNLKVARIGDNMREVAVTEGDKVEAQIRFGFSVNGFDSSDVVKHINKVSESELNNLLAVYEASYKLTPSLLNGGDQRDSLVEAARIELGLRAFLEEGGFKAFTDTFENLGALKQLPGIAVQRLMADGYGFGGEGDWKTAAMVRALKVMNYGLEGGTSFMEDYTYHFTPQKSYVLGSHMLEICSSIADGKPTCEVHPLGIGGKEDPARLVFNVAPGDAINVSLVDMGNRFRLIVNEVEAVKPMADLPKLPVARVLWDAKPDLDVAATAWILAGGAHHTVYSQVVTTEYMEDFADIAGIELLVIDEKTTVRDFKDKINANEAYYHMFQHGL</sequence>
<comment type="cofactor">
    <cofactor evidence="6">
        <name>Mn(2+)</name>
        <dbReference type="ChEBI" id="CHEBI:29035"/>
    </cofactor>
    <text evidence="6">Binds 1 Mn(2+) ion per subunit.</text>
</comment>
<dbReference type="SUPFAM" id="SSF53743">
    <property type="entry name" value="FucI/AraA N-terminal and middle domains"/>
    <property type="match status" value="1"/>
</dbReference>
<dbReference type="SUPFAM" id="SSF50443">
    <property type="entry name" value="FucI/AraA C-terminal domain-like"/>
    <property type="match status" value="1"/>
</dbReference>
<dbReference type="RefSeq" id="WP_115881537.1">
    <property type="nucleotide sequence ID" value="NZ_QTTQ01000011.1"/>
</dbReference>
<feature type="domain" description="L-arabinose isomerase N-terminal" evidence="7">
    <location>
        <begin position="8"/>
        <end position="173"/>
    </location>
</feature>
<dbReference type="InterPro" id="IPR004216">
    <property type="entry name" value="Fuc/Ara_isomerase_C"/>
</dbReference>
<dbReference type="PANTHER" id="PTHR38464:SF1">
    <property type="entry name" value="L-ARABINOSE ISOMERASE"/>
    <property type="match status" value="1"/>
</dbReference>
<dbReference type="GO" id="GO:0019569">
    <property type="term" value="P:L-arabinose catabolic process to D-xylulose 5-phosphate"/>
    <property type="evidence" value="ECO:0007669"/>
    <property type="project" value="UniProtKB-UniRule"/>
</dbReference>
<dbReference type="Gene3D" id="3.40.50.10940">
    <property type="match status" value="1"/>
</dbReference>
<comment type="pathway">
    <text evidence="6">Carbohydrate degradation; L-arabinose degradation via L-ribulose; D-xylulose 5-phosphate from L-arabinose (bacterial route): step 1/3.</text>
</comment>
<evidence type="ECO:0000259" key="8">
    <source>
        <dbReference type="Pfam" id="PF11762"/>
    </source>
</evidence>
<feature type="binding site" evidence="6">
    <location>
        <position position="333"/>
    </location>
    <ligand>
        <name>Mn(2+)</name>
        <dbReference type="ChEBI" id="CHEBI:29035"/>
    </ligand>
</feature>
<feature type="binding site" evidence="6">
    <location>
        <position position="449"/>
    </location>
    <ligand>
        <name>Mn(2+)</name>
        <dbReference type="ChEBI" id="CHEBI:29035"/>
    </ligand>
</feature>
<dbReference type="InterPro" id="IPR055390">
    <property type="entry name" value="AraA_central"/>
</dbReference>
<organism evidence="10 11">
    <name type="scientific">Lutibacter oceani</name>
    <dbReference type="NCBI Taxonomy" id="1853311"/>
    <lineage>
        <taxon>Bacteria</taxon>
        <taxon>Pseudomonadati</taxon>
        <taxon>Bacteroidota</taxon>
        <taxon>Flavobacteriia</taxon>
        <taxon>Flavobacteriales</taxon>
        <taxon>Flavobacteriaceae</taxon>
        <taxon>Lutibacter</taxon>
    </lineage>
</organism>
<keyword evidence="4 6" id="KW-0413">Isomerase</keyword>
<dbReference type="NCBIfam" id="NF002795">
    <property type="entry name" value="PRK02929.1"/>
    <property type="match status" value="1"/>
</dbReference>
<dbReference type="InterPro" id="IPR009015">
    <property type="entry name" value="Fucose_isomerase_N/cen_sf"/>
</dbReference>
<evidence type="ECO:0000256" key="2">
    <source>
        <dbReference type="ARBA" id="ARBA00022935"/>
    </source>
</evidence>
<dbReference type="AlphaFoldDB" id="A0A3D9RMH0"/>
<keyword evidence="5 6" id="KW-0119">Carbohydrate metabolism</keyword>
<dbReference type="OrthoDB" id="9765600at2"/>
<evidence type="ECO:0000256" key="5">
    <source>
        <dbReference type="ARBA" id="ARBA00023277"/>
    </source>
</evidence>
<dbReference type="PANTHER" id="PTHR38464">
    <property type="entry name" value="L-ARABINOSE ISOMERASE"/>
    <property type="match status" value="1"/>
</dbReference>
<comment type="catalytic activity">
    <reaction evidence="6">
        <text>beta-L-arabinopyranose = L-ribulose</text>
        <dbReference type="Rhea" id="RHEA:14821"/>
        <dbReference type="ChEBI" id="CHEBI:16880"/>
        <dbReference type="ChEBI" id="CHEBI:40886"/>
        <dbReference type="EC" id="5.3.1.4"/>
    </reaction>
</comment>
<dbReference type="InterPro" id="IPR055389">
    <property type="entry name" value="AraA_N"/>
</dbReference>
<evidence type="ECO:0000256" key="1">
    <source>
        <dbReference type="ARBA" id="ARBA00022723"/>
    </source>
</evidence>
<dbReference type="InterPro" id="IPR038583">
    <property type="entry name" value="AraA_N_sf"/>
</dbReference>
<keyword evidence="11" id="KW-1185">Reference proteome</keyword>
<dbReference type="EC" id="5.3.1.4" evidence="6"/>
<protein>
    <recommendedName>
        <fullName evidence="6">L-arabinose isomerase</fullName>
        <ecNumber evidence="6">5.3.1.4</ecNumber>
    </recommendedName>
</protein>
<dbReference type="GO" id="GO:0005829">
    <property type="term" value="C:cytosol"/>
    <property type="evidence" value="ECO:0007669"/>
    <property type="project" value="TreeGrafter"/>
</dbReference>
<dbReference type="UniPathway" id="UPA00145">
    <property type="reaction ID" value="UER00565"/>
</dbReference>
<accession>A0A3D9RMH0</accession>